<dbReference type="AlphaFoldDB" id="A0A1Z4LTA5"/>
<reference evidence="1 2" key="1">
    <citation type="submission" date="2017-06" db="EMBL/GenBank/DDBJ databases">
        <title>Genome sequencing of cyanobaciteial culture collection at National Institute for Environmental Studies (NIES).</title>
        <authorList>
            <person name="Hirose Y."/>
            <person name="Shimura Y."/>
            <person name="Fujisawa T."/>
            <person name="Nakamura Y."/>
            <person name="Kawachi M."/>
        </authorList>
    </citation>
    <scope>NUCLEOTIDE SEQUENCE [LARGE SCALE GENOMIC DNA]</scope>
    <source>
        <strain evidence="1 2">NIES-267</strain>
    </source>
</reference>
<dbReference type="Proteomes" id="UP000218418">
    <property type="component" value="Chromosome"/>
</dbReference>
<evidence type="ECO:0000313" key="1">
    <source>
        <dbReference type="EMBL" id="BAY84434.1"/>
    </source>
</evidence>
<dbReference type="InterPro" id="IPR011990">
    <property type="entry name" value="TPR-like_helical_dom_sf"/>
</dbReference>
<keyword evidence="2" id="KW-1185">Reference proteome</keyword>
<protein>
    <submittedName>
        <fullName evidence="1">Uncharacterized protein</fullName>
    </submittedName>
</protein>
<evidence type="ECO:0000313" key="2">
    <source>
        <dbReference type="Proteomes" id="UP000218418"/>
    </source>
</evidence>
<name>A0A1Z4LTA5_9CYAN</name>
<dbReference type="EMBL" id="AP018227">
    <property type="protein sequence ID" value="BAY84434.1"/>
    <property type="molecule type" value="Genomic_DNA"/>
</dbReference>
<sequence>MQMSQIQEKHTTAMDLAEAAFTAKLQGNLEQASQLIREAFENEQAAAELIAHQLDAEPSRSILHRSAATLAVDCGEFKAAERLIATALSGNPPEEIAEELKDLFIQINLRPYLERNGINIDNEKINALILKSK</sequence>
<gene>
    <name evidence="1" type="ORF">NIES267_39300</name>
</gene>
<organism evidence="1 2">
    <name type="scientific">Calothrix parasitica NIES-267</name>
    <dbReference type="NCBI Taxonomy" id="1973488"/>
    <lineage>
        <taxon>Bacteria</taxon>
        <taxon>Bacillati</taxon>
        <taxon>Cyanobacteriota</taxon>
        <taxon>Cyanophyceae</taxon>
        <taxon>Nostocales</taxon>
        <taxon>Calotrichaceae</taxon>
        <taxon>Calothrix</taxon>
    </lineage>
</organism>
<dbReference type="SUPFAM" id="SSF48452">
    <property type="entry name" value="TPR-like"/>
    <property type="match status" value="1"/>
</dbReference>
<proteinExistence type="predicted"/>
<accession>A0A1Z4LTA5</accession>